<evidence type="ECO:0000256" key="1">
    <source>
        <dbReference type="SAM" id="MobiDB-lite"/>
    </source>
</evidence>
<dbReference type="Proteomes" id="UP000237144">
    <property type="component" value="Unassembled WGS sequence"/>
</dbReference>
<feature type="compositionally biased region" description="Low complexity" evidence="1">
    <location>
        <begin position="233"/>
        <end position="243"/>
    </location>
</feature>
<keyword evidence="3" id="KW-1185">Reference proteome</keyword>
<feature type="region of interest" description="Disordered" evidence="1">
    <location>
        <begin position="268"/>
        <end position="295"/>
    </location>
</feature>
<feature type="compositionally biased region" description="Basic and acidic residues" evidence="1">
    <location>
        <begin position="29"/>
        <end position="44"/>
    </location>
</feature>
<feature type="compositionally biased region" description="Low complexity" evidence="1">
    <location>
        <begin position="168"/>
        <end position="181"/>
    </location>
</feature>
<dbReference type="EMBL" id="PJQD01000096">
    <property type="protein sequence ID" value="POY70869.1"/>
    <property type="molecule type" value="Genomic_DNA"/>
</dbReference>
<gene>
    <name evidence="2" type="ORF">BMF94_6046</name>
</gene>
<proteinExistence type="predicted"/>
<dbReference type="AlphaFoldDB" id="A0A2S5B260"/>
<feature type="region of interest" description="Disordered" evidence="1">
    <location>
        <begin position="438"/>
        <end position="480"/>
    </location>
</feature>
<sequence length="480" mass="51355">MDLLTQPFAHQLSTPSRPAPADLTSTSHEGGRNVDRQPSIDDRTSIATTSTSDAVQQSAANFSQLRTAPASAAGLPNEPRVEAPSVVKGDWRVYGHVKAQCIFWNEGALAQKGLGSNWRKEREKLADVHEWAGEIVFVLDPASPPTLVDRPSKPTVTGESDDAERPMGSARRLSFSSLGRSISRESRSSGPGPVTNQPAPTSEFPEPQGGFRGLVKKIVSAVSPSSSKKELPADAAAAATPGDALHRVTTHERQAHAIEEDVAPAPQTELAQHEPASGTGLTFEEPETGRGKAEDPLPAFKGYAITALSVGSASRIRSMRFFPRRAVPTTSPNDLPLSSTELHDLIDVGGEKVHPPVVELDIAEWIAPEDGKSAFDEENAPIRKREVTIGFAFRDVLLLHEADDFRARVEALVAAVPPTERSASPTFGATLMRTISGRSLGRTTSTEDQATPPPAVLKKGRRGSKSGSWLKAKPQGDVWV</sequence>
<dbReference type="OrthoDB" id="2538274at2759"/>
<feature type="region of interest" description="Disordered" evidence="1">
    <location>
        <begin position="224"/>
        <end position="243"/>
    </location>
</feature>
<accession>A0A2S5B260</accession>
<feature type="compositionally biased region" description="Polar residues" evidence="1">
    <location>
        <begin position="45"/>
        <end position="57"/>
    </location>
</feature>
<feature type="region of interest" description="Disordered" evidence="1">
    <location>
        <begin position="1"/>
        <end position="57"/>
    </location>
</feature>
<protein>
    <submittedName>
        <fullName evidence="2">Uncharacterized protein</fullName>
    </submittedName>
</protein>
<evidence type="ECO:0000313" key="3">
    <source>
        <dbReference type="Proteomes" id="UP000237144"/>
    </source>
</evidence>
<evidence type="ECO:0000313" key="2">
    <source>
        <dbReference type="EMBL" id="POY70869.1"/>
    </source>
</evidence>
<comment type="caution">
    <text evidence="2">The sequence shown here is derived from an EMBL/GenBank/DDBJ whole genome shotgun (WGS) entry which is preliminary data.</text>
</comment>
<feature type="region of interest" description="Disordered" evidence="1">
    <location>
        <begin position="142"/>
        <end position="210"/>
    </location>
</feature>
<reference evidence="2 3" key="1">
    <citation type="journal article" date="2018" name="Front. Microbiol.">
        <title>Prospects for Fungal Bioremediation of Acidic Radioactive Waste Sites: Characterization and Genome Sequence of Rhodotorula taiwanensis MD1149.</title>
        <authorList>
            <person name="Tkavc R."/>
            <person name="Matrosova V.Y."/>
            <person name="Grichenko O.E."/>
            <person name="Gostincar C."/>
            <person name="Volpe R.P."/>
            <person name="Klimenkova P."/>
            <person name="Gaidamakova E.K."/>
            <person name="Zhou C.E."/>
            <person name="Stewart B.J."/>
            <person name="Lyman M.G."/>
            <person name="Malfatti S.A."/>
            <person name="Rubinfeld B."/>
            <person name="Courtot M."/>
            <person name="Singh J."/>
            <person name="Dalgard C.L."/>
            <person name="Hamilton T."/>
            <person name="Frey K.G."/>
            <person name="Gunde-Cimerman N."/>
            <person name="Dugan L."/>
            <person name="Daly M.J."/>
        </authorList>
    </citation>
    <scope>NUCLEOTIDE SEQUENCE [LARGE SCALE GENOMIC DNA]</scope>
    <source>
        <strain evidence="2 3">MD1149</strain>
    </source>
</reference>
<name>A0A2S5B260_9BASI</name>
<organism evidence="2 3">
    <name type="scientific">Rhodotorula taiwanensis</name>
    <dbReference type="NCBI Taxonomy" id="741276"/>
    <lineage>
        <taxon>Eukaryota</taxon>
        <taxon>Fungi</taxon>
        <taxon>Dikarya</taxon>
        <taxon>Basidiomycota</taxon>
        <taxon>Pucciniomycotina</taxon>
        <taxon>Microbotryomycetes</taxon>
        <taxon>Sporidiobolales</taxon>
        <taxon>Sporidiobolaceae</taxon>
        <taxon>Rhodotorula</taxon>
    </lineage>
</organism>